<keyword evidence="3" id="KW-1185">Reference proteome</keyword>
<evidence type="ECO:0000256" key="1">
    <source>
        <dbReference type="SAM" id="SignalP"/>
    </source>
</evidence>
<proteinExistence type="predicted"/>
<sequence>MISGILMLVCSVFTATGNTANPLVHKTMFTRRTIVNEIKLKQRACNCSQKEHPISEHEETLEYVADAIEMFRGQNSLLNTMKKPLTENNENMIKTNMIKCARRIQDYGFCESYNVTPMTLKKLQALYLVIEKAFNDWKAINGIEE</sequence>
<reference evidence="2 3" key="1">
    <citation type="journal article" date="2017" name="Environ. Microbiol.">
        <title>Decay of the glycolytic pathway and adaptation to intranuclear parasitism within Enterocytozoonidae microsporidia.</title>
        <authorList>
            <person name="Wiredu Boakye D."/>
            <person name="Jaroenlak P."/>
            <person name="Prachumwat A."/>
            <person name="Williams T.A."/>
            <person name="Bateman K.S."/>
            <person name="Itsathitphaisarn O."/>
            <person name="Sritunyalucksana K."/>
            <person name="Paszkiewicz K.H."/>
            <person name="Moore K.A."/>
            <person name="Stentiford G.D."/>
            <person name="Williams B.A."/>
        </authorList>
    </citation>
    <scope>NUCLEOTIDE SEQUENCE [LARGE SCALE GENOMIC DNA]</scope>
    <source>
        <strain evidence="2 3">GB1</strain>
    </source>
</reference>
<organism evidence="2 3">
    <name type="scientific">Enterospora canceri</name>
    <dbReference type="NCBI Taxonomy" id="1081671"/>
    <lineage>
        <taxon>Eukaryota</taxon>
        <taxon>Fungi</taxon>
        <taxon>Fungi incertae sedis</taxon>
        <taxon>Microsporidia</taxon>
        <taxon>Enterocytozoonidae</taxon>
        <taxon>Enterospora</taxon>
    </lineage>
</organism>
<evidence type="ECO:0000313" key="3">
    <source>
        <dbReference type="Proteomes" id="UP000192639"/>
    </source>
</evidence>
<dbReference type="VEuPathDB" id="MicrosporidiaDB:ECANGB1_2111"/>
<accession>A0A1Y1S681</accession>
<dbReference type="EMBL" id="LWDP01000072">
    <property type="protein sequence ID" value="ORD93522.1"/>
    <property type="molecule type" value="Genomic_DNA"/>
</dbReference>
<keyword evidence="1" id="KW-0732">Signal</keyword>
<dbReference type="AlphaFoldDB" id="A0A1Y1S681"/>
<evidence type="ECO:0000313" key="2">
    <source>
        <dbReference type="EMBL" id="ORD93522.1"/>
    </source>
</evidence>
<protein>
    <submittedName>
        <fullName evidence="2">Uncharacterized protein</fullName>
    </submittedName>
</protein>
<dbReference type="Proteomes" id="UP000192639">
    <property type="component" value="Unassembled WGS sequence"/>
</dbReference>
<gene>
    <name evidence="2" type="ORF">ECANGB1_2111</name>
</gene>
<comment type="caution">
    <text evidence="2">The sequence shown here is derived from an EMBL/GenBank/DDBJ whole genome shotgun (WGS) entry which is preliminary data.</text>
</comment>
<name>A0A1Y1S681_9MICR</name>
<feature type="signal peptide" evidence="1">
    <location>
        <begin position="1"/>
        <end position="20"/>
    </location>
</feature>
<feature type="chain" id="PRO_5011988028" evidence="1">
    <location>
        <begin position="21"/>
        <end position="145"/>
    </location>
</feature>